<evidence type="ECO:0000256" key="3">
    <source>
        <dbReference type="ARBA" id="ARBA00033164"/>
    </source>
</evidence>
<keyword evidence="5" id="KW-0413">Isomerase</keyword>
<dbReference type="SUPFAM" id="SSF55120">
    <property type="entry name" value="Pseudouridine synthase"/>
    <property type="match status" value="1"/>
</dbReference>
<dbReference type="InterPro" id="IPR006145">
    <property type="entry name" value="PsdUridine_synth_RsuA/RluA"/>
</dbReference>
<dbReference type="InterPro" id="IPR020103">
    <property type="entry name" value="PsdUridine_synth_cat_dom_sf"/>
</dbReference>
<evidence type="ECO:0000313" key="5">
    <source>
        <dbReference type="EMBL" id="MDO2408921.1"/>
    </source>
</evidence>
<dbReference type="Proteomes" id="UP001171111">
    <property type="component" value="Unassembled WGS sequence"/>
</dbReference>
<gene>
    <name evidence="5" type="ORF">Q2362_02250</name>
</gene>
<keyword evidence="6" id="KW-1185">Reference proteome</keyword>
<dbReference type="PANTHER" id="PTHR21600">
    <property type="entry name" value="MITOCHONDRIAL RNA PSEUDOURIDINE SYNTHASE"/>
    <property type="match status" value="1"/>
</dbReference>
<dbReference type="InterPro" id="IPR050188">
    <property type="entry name" value="RluA_PseudoU_synthase"/>
</dbReference>
<evidence type="ECO:0000256" key="1">
    <source>
        <dbReference type="ARBA" id="ARBA00010876"/>
    </source>
</evidence>
<organism evidence="5 6">
    <name type="scientific">Campylobacter magnus</name>
    <dbReference type="NCBI Taxonomy" id="3026462"/>
    <lineage>
        <taxon>Bacteria</taxon>
        <taxon>Pseudomonadati</taxon>
        <taxon>Campylobacterota</taxon>
        <taxon>Epsilonproteobacteria</taxon>
        <taxon>Campylobacterales</taxon>
        <taxon>Campylobacteraceae</taxon>
        <taxon>Campylobacter</taxon>
    </lineage>
</organism>
<dbReference type="PANTHER" id="PTHR21600:SF87">
    <property type="entry name" value="RNA PSEUDOURIDYLATE SYNTHASE DOMAIN-CONTAINING PROTEIN 1"/>
    <property type="match status" value="1"/>
</dbReference>
<evidence type="ECO:0000256" key="2">
    <source>
        <dbReference type="ARBA" id="ARBA00031870"/>
    </source>
</evidence>
<dbReference type="Gene3D" id="3.30.2350.10">
    <property type="entry name" value="Pseudouridine synthase"/>
    <property type="match status" value="1"/>
</dbReference>
<dbReference type="RefSeq" id="WP_302243688.1">
    <property type="nucleotide sequence ID" value="NZ_JAULJQ010000002.1"/>
</dbReference>
<comment type="similarity">
    <text evidence="1">Belongs to the pseudouridine synthase RluA family.</text>
</comment>
<protein>
    <recommendedName>
        <fullName evidence="2">RNA pseudouridylate synthase</fullName>
    </recommendedName>
    <alternativeName>
        <fullName evidence="3">RNA-uridine isomerase</fullName>
    </alternativeName>
</protein>
<evidence type="ECO:0000313" key="6">
    <source>
        <dbReference type="Proteomes" id="UP001171111"/>
    </source>
</evidence>
<dbReference type="InterPro" id="IPR006224">
    <property type="entry name" value="PsdUridine_synth_RluA-like_CS"/>
</dbReference>
<dbReference type="GO" id="GO:0016853">
    <property type="term" value="F:isomerase activity"/>
    <property type="evidence" value="ECO:0007669"/>
    <property type="project" value="UniProtKB-KW"/>
</dbReference>
<dbReference type="CDD" id="cd02869">
    <property type="entry name" value="PseudoU_synth_RluA_like"/>
    <property type="match status" value="1"/>
</dbReference>
<name>A0ABT8T651_9BACT</name>
<evidence type="ECO:0000259" key="4">
    <source>
        <dbReference type="Pfam" id="PF00849"/>
    </source>
</evidence>
<accession>A0ABT8T651</accession>
<reference evidence="5 6" key="1">
    <citation type="submission" date="2023-06" db="EMBL/GenBank/DDBJ databases">
        <title>Campylobacter magnum sp. nov., isolated from cecal contents of domestic pigs (Sus scrofa domesticus).</title>
        <authorList>
            <person name="Papic B."/>
            <person name="Gruntar I."/>
        </authorList>
    </citation>
    <scope>NUCLEOTIDE SEQUENCE [LARGE SCALE GENOMIC DNA]</scope>
    <source>
        <strain evidence="6">34484-21</strain>
    </source>
</reference>
<comment type="caution">
    <text evidence="5">The sequence shown here is derived from an EMBL/GenBank/DDBJ whole genome shotgun (WGS) entry which is preliminary data.</text>
</comment>
<feature type="domain" description="Pseudouridine synthase RsuA/RluA-like" evidence="4">
    <location>
        <begin position="78"/>
        <end position="249"/>
    </location>
</feature>
<proteinExistence type="inferred from homology"/>
<sequence>MGYELVKIGFAKNERVFSALNRLGFSMKKAQNLCDKGRILDSSAGTLAKNELFSGELFMIDYVCYPKGLKPVFETDDFAVFEKPSGICSHPNGRNSPYNMYDEIWHLYGREACVAHRLDAETSGLLLVAKSKNSAKELKALFEERKVLKSYLALVRGDLRSAGLRQFCAENFDEFFGKLELLSDFNGFVIDKSMSLGPLAGHTKQKMEINPKGKRAITLLRILEFLENSTLVECYPLTGRQHQIRLHLDSVGHAILGDPLYNLEKSDIERILDNKMSEPERVAKTGAKRLMLHAKGLVFDFKGQHYEIFSAKEF</sequence>
<dbReference type="EMBL" id="JAULJQ010000002">
    <property type="protein sequence ID" value="MDO2408921.1"/>
    <property type="molecule type" value="Genomic_DNA"/>
</dbReference>
<dbReference type="PROSITE" id="PS01129">
    <property type="entry name" value="PSI_RLU"/>
    <property type="match status" value="1"/>
</dbReference>
<dbReference type="Pfam" id="PF00849">
    <property type="entry name" value="PseudoU_synth_2"/>
    <property type="match status" value="1"/>
</dbReference>